<evidence type="ECO:0000313" key="1">
    <source>
        <dbReference type="EMBL" id="ABA81612.2"/>
    </source>
</evidence>
<dbReference type="KEGG" id="rsp:RSP_7384"/>
<gene>
    <name evidence="1" type="ORF">RSP_7384</name>
</gene>
<accession>Q3IV22</accession>
<dbReference type="EnsemblBacteria" id="ABA81612">
    <property type="protein sequence ID" value="ABA81612"/>
    <property type="gene ID" value="RSP_7384"/>
</dbReference>
<dbReference type="OrthoDB" id="7851001at2"/>
<evidence type="ECO:0000313" key="2">
    <source>
        <dbReference type="Proteomes" id="UP000002703"/>
    </source>
</evidence>
<dbReference type="AlphaFoldDB" id="Q3IV22"/>
<reference evidence="2" key="1">
    <citation type="submission" date="2005-09" db="EMBL/GenBank/DDBJ databases">
        <title>Complete sequence of plasmid D of Rhodobacter sphaeroides 2.4.1.</title>
        <authorList>
            <person name="Copeland A."/>
            <person name="Lucas S."/>
            <person name="Lapidus A."/>
            <person name="Barry K."/>
            <person name="Detter J.C."/>
            <person name="Glavina T."/>
            <person name="Hammon N."/>
            <person name="Israni S."/>
            <person name="Pitluck S."/>
            <person name="Richardson P."/>
            <person name="Mackenzie C."/>
            <person name="Choudhary M."/>
            <person name="Larimer F."/>
            <person name="Hauser L.J."/>
            <person name="Land M."/>
            <person name="Donohue T.J."/>
            <person name="Kaplan S."/>
        </authorList>
    </citation>
    <scope>NUCLEOTIDE SEQUENCE [LARGE SCALE GENOMIC DNA]</scope>
    <source>
        <strain evidence="2">ATCC 17023 / DSM 158 / JCM 6121 / CCUG 31486 / LMG 2827 / NBRC 12203 / NCIMB 8253 / ATH 2.4.1.</strain>
        <plasmid evidence="2">pRS241d</plasmid>
    </source>
</reference>
<dbReference type="Proteomes" id="UP000002703">
    <property type="component" value="Plasmid D"/>
</dbReference>
<protein>
    <submittedName>
        <fullName evidence="1">Uncharacterized protein</fullName>
    </submittedName>
</protein>
<keyword evidence="2" id="KW-1185">Reference proteome</keyword>
<organism evidence="1 2">
    <name type="scientific">Cereibacter sphaeroides (strain ATCC 17023 / DSM 158 / JCM 6121 / CCUG 31486 / LMG 2827 / NBRC 12203 / NCIMB 8253 / ATH 2.4.1.)</name>
    <name type="common">Rhodobacter sphaeroides</name>
    <dbReference type="NCBI Taxonomy" id="272943"/>
    <lineage>
        <taxon>Bacteria</taxon>
        <taxon>Pseudomonadati</taxon>
        <taxon>Pseudomonadota</taxon>
        <taxon>Alphaproteobacteria</taxon>
        <taxon>Rhodobacterales</taxon>
        <taxon>Paracoccaceae</taxon>
        <taxon>Cereibacter</taxon>
    </lineage>
</organism>
<dbReference type="EMBL" id="CP000147">
    <property type="protein sequence ID" value="ABA81612.2"/>
    <property type="molecule type" value="Genomic_DNA"/>
</dbReference>
<keyword evidence="1" id="KW-0614">Plasmid</keyword>
<name>Q3IV22_CERS4</name>
<sequence length="150" mass="16652">MGARRDHADQPELWRARMTDELQKRSVVDRLRAVRHLSAAIAACEPEDAAVLMTAALDGMLQGSPVPSLFELEDQAHLWATSASPAELEAYLSACIERLTMAASHVPLRKRMFMLLWQSFTPKDREAFITCHSAGAEGDRSPRPARRASP</sequence>
<proteinExistence type="predicted"/>
<geneLocation type="plasmid" evidence="2">
    <name>pRS241d</name>
</geneLocation>